<evidence type="ECO:0000313" key="8">
    <source>
        <dbReference type="Proteomes" id="UP000288716"/>
    </source>
</evidence>
<feature type="domain" description="G-protein coupled receptors family 1 profile" evidence="6">
    <location>
        <begin position="45"/>
        <end position="153"/>
    </location>
</feature>
<dbReference type="Proteomes" id="UP000288716">
    <property type="component" value="Unassembled WGS sequence"/>
</dbReference>
<comment type="caution">
    <text evidence="7">The sequence shown here is derived from an EMBL/GenBank/DDBJ whole genome shotgun (WGS) entry which is preliminary data.</text>
</comment>
<accession>A0A443SUB6</accession>
<keyword evidence="8" id="KW-1185">Reference proteome</keyword>
<dbReference type="GO" id="GO:0016020">
    <property type="term" value="C:membrane"/>
    <property type="evidence" value="ECO:0007669"/>
    <property type="project" value="UniProtKB-SubCell"/>
</dbReference>
<dbReference type="PROSITE" id="PS50262">
    <property type="entry name" value="G_PROTEIN_RECEP_F1_2"/>
    <property type="match status" value="1"/>
</dbReference>
<keyword evidence="3 5" id="KW-1133">Transmembrane helix</keyword>
<evidence type="ECO:0000256" key="3">
    <source>
        <dbReference type="ARBA" id="ARBA00022989"/>
    </source>
</evidence>
<dbReference type="STRING" id="299467.A0A443SUB6"/>
<feature type="transmembrane region" description="Helical" evidence="5">
    <location>
        <begin position="28"/>
        <end position="51"/>
    </location>
</feature>
<comment type="subcellular location">
    <subcellularLocation>
        <location evidence="1">Membrane</location>
    </subcellularLocation>
</comment>
<organism evidence="7 8">
    <name type="scientific">Leptotrombidium deliense</name>
    <dbReference type="NCBI Taxonomy" id="299467"/>
    <lineage>
        <taxon>Eukaryota</taxon>
        <taxon>Metazoa</taxon>
        <taxon>Ecdysozoa</taxon>
        <taxon>Arthropoda</taxon>
        <taxon>Chelicerata</taxon>
        <taxon>Arachnida</taxon>
        <taxon>Acari</taxon>
        <taxon>Acariformes</taxon>
        <taxon>Trombidiformes</taxon>
        <taxon>Prostigmata</taxon>
        <taxon>Anystina</taxon>
        <taxon>Parasitengona</taxon>
        <taxon>Trombiculoidea</taxon>
        <taxon>Trombiculidae</taxon>
        <taxon>Leptotrombidium</taxon>
    </lineage>
</organism>
<dbReference type="OrthoDB" id="9894375at2759"/>
<dbReference type="VEuPathDB" id="VectorBase:LDEU000917"/>
<dbReference type="Gene3D" id="1.20.1070.10">
    <property type="entry name" value="Rhodopsin 7-helix transmembrane proteins"/>
    <property type="match status" value="1"/>
</dbReference>
<name>A0A443SUB6_9ACAR</name>
<evidence type="ECO:0000313" key="7">
    <source>
        <dbReference type="EMBL" id="RWS31125.1"/>
    </source>
</evidence>
<dbReference type="AlphaFoldDB" id="A0A443SUB6"/>
<keyword evidence="2 5" id="KW-0812">Transmembrane</keyword>
<proteinExistence type="predicted"/>
<dbReference type="EMBL" id="NCKV01000267">
    <property type="protein sequence ID" value="RWS31125.1"/>
    <property type="molecule type" value="Genomic_DNA"/>
</dbReference>
<keyword evidence="4 5" id="KW-0472">Membrane</keyword>
<dbReference type="SUPFAM" id="SSF81321">
    <property type="entry name" value="Family A G protein-coupled receptor-like"/>
    <property type="match status" value="1"/>
</dbReference>
<sequence>MDFCNQNETILMLGPENREGVEYVTVSYSYFCPFLLCACFVSVLLNGLLVIVRRSPLIRKTPIIVMSLNLATTDGLVSLLSVIGITLNSYLPVVYGLTFNSCFLLILEILRLSAFVASVLHLLVLTWLHYQGIVNPLEHRFVNETLIAQISLL</sequence>
<evidence type="ECO:0000256" key="2">
    <source>
        <dbReference type="ARBA" id="ARBA00022692"/>
    </source>
</evidence>
<protein>
    <submittedName>
        <fullName evidence="7">Trace amine-associated receptor 2-like protein</fullName>
    </submittedName>
</protein>
<dbReference type="InterPro" id="IPR017452">
    <property type="entry name" value="GPCR_Rhodpsn_7TM"/>
</dbReference>
<feature type="transmembrane region" description="Helical" evidence="5">
    <location>
        <begin position="63"/>
        <end position="83"/>
    </location>
</feature>
<evidence type="ECO:0000256" key="4">
    <source>
        <dbReference type="ARBA" id="ARBA00023136"/>
    </source>
</evidence>
<reference evidence="7 8" key="1">
    <citation type="journal article" date="2018" name="Gigascience">
        <title>Genomes of trombidid mites reveal novel predicted allergens and laterally-transferred genes associated with secondary metabolism.</title>
        <authorList>
            <person name="Dong X."/>
            <person name="Chaisiri K."/>
            <person name="Xia D."/>
            <person name="Armstrong S.D."/>
            <person name="Fang Y."/>
            <person name="Donnelly M.J."/>
            <person name="Kadowaki T."/>
            <person name="McGarry J.W."/>
            <person name="Darby A.C."/>
            <person name="Makepeace B.L."/>
        </authorList>
    </citation>
    <scope>NUCLEOTIDE SEQUENCE [LARGE SCALE GENOMIC DNA]</scope>
    <source>
        <strain evidence="7">UoL-UT</strain>
    </source>
</reference>
<feature type="transmembrane region" description="Helical" evidence="5">
    <location>
        <begin position="112"/>
        <end position="130"/>
    </location>
</feature>
<evidence type="ECO:0000256" key="5">
    <source>
        <dbReference type="SAM" id="Phobius"/>
    </source>
</evidence>
<evidence type="ECO:0000259" key="6">
    <source>
        <dbReference type="PROSITE" id="PS50262"/>
    </source>
</evidence>
<keyword evidence="7" id="KW-0675">Receptor</keyword>
<gene>
    <name evidence="7" type="ORF">B4U80_14847</name>
</gene>
<evidence type="ECO:0000256" key="1">
    <source>
        <dbReference type="ARBA" id="ARBA00004370"/>
    </source>
</evidence>